<organism evidence="6 7">
    <name type="scientific">Caproiciproducens faecalis</name>
    <dbReference type="NCBI Taxonomy" id="2820301"/>
    <lineage>
        <taxon>Bacteria</taxon>
        <taxon>Bacillati</taxon>
        <taxon>Bacillota</taxon>
        <taxon>Clostridia</taxon>
        <taxon>Eubacteriales</taxon>
        <taxon>Acutalibacteraceae</taxon>
        <taxon>Caproiciproducens</taxon>
    </lineage>
</organism>
<dbReference type="Gene3D" id="3.40.50.300">
    <property type="entry name" value="P-loop containing nucleotide triphosphate hydrolases"/>
    <property type="match status" value="2"/>
</dbReference>
<evidence type="ECO:0000256" key="4">
    <source>
        <dbReference type="ARBA" id="ARBA00022840"/>
    </source>
</evidence>
<dbReference type="InterPro" id="IPR003439">
    <property type="entry name" value="ABC_transporter-like_ATP-bd"/>
</dbReference>
<proteinExistence type="predicted"/>
<keyword evidence="3" id="KW-0547">Nucleotide-binding</keyword>
<evidence type="ECO:0000313" key="7">
    <source>
        <dbReference type="Proteomes" id="UP000719942"/>
    </source>
</evidence>
<comment type="caution">
    <text evidence="6">The sequence shown here is derived from an EMBL/GenBank/DDBJ whole genome shotgun (WGS) entry which is preliminary data.</text>
</comment>
<dbReference type="SUPFAM" id="SSF52540">
    <property type="entry name" value="P-loop containing nucleoside triphosphate hydrolases"/>
    <property type="match status" value="2"/>
</dbReference>
<dbReference type="GO" id="GO:0005524">
    <property type="term" value="F:ATP binding"/>
    <property type="evidence" value="ECO:0007669"/>
    <property type="project" value="UniProtKB-KW"/>
</dbReference>
<dbReference type="PANTHER" id="PTHR43790:SF9">
    <property type="entry name" value="GALACTOFURANOSE TRANSPORTER ATP-BINDING PROTEIN YTFR"/>
    <property type="match status" value="1"/>
</dbReference>
<gene>
    <name evidence="6" type="ORF">J5W02_04900</name>
</gene>
<keyword evidence="2" id="KW-0677">Repeat</keyword>
<dbReference type="Pfam" id="PF00005">
    <property type="entry name" value="ABC_tran"/>
    <property type="match status" value="1"/>
</dbReference>
<evidence type="ECO:0000313" key="6">
    <source>
        <dbReference type="EMBL" id="MBW7572144.1"/>
    </source>
</evidence>
<feature type="domain" description="ABC transporter" evidence="5">
    <location>
        <begin position="253"/>
        <end position="491"/>
    </location>
</feature>
<dbReference type="PANTHER" id="PTHR43790">
    <property type="entry name" value="CARBOHYDRATE TRANSPORT ATP-BINDING PROTEIN MG119-RELATED"/>
    <property type="match status" value="1"/>
</dbReference>
<evidence type="ECO:0000256" key="3">
    <source>
        <dbReference type="ARBA" id="ARBA00022741"/>
    </source>
</evidence>
<dbReference type="RefSeq" id="WP_219964566.1">
    <property type="nucleotide sequence ID" value="NZ_JAGFNZ010000002.1"/>
</dbReference>
<dbReference type="PROSITE" id="PS50893">
    <property type="entry name" value="ABC_TRANSPORTER_2"/>
    <property type="match status" value="2"/>
</dbReference>
<protein>
    <submittedName>
        <fullName evidence="6">Sugar ABC transporter ATP-binding protein</fullName>
    </submittedName>
</protein>
<feature type="domain" description="ABC transporter" evidence="5">
    <location>
        <begin position="6"/>
        <end position="241"/>
    </location>
</feature>
<evidence type="ECO:0000256" key="2">
    <source>
        <dbReference type="ARBA" id="ARBA00022737"/>
    </source>
</evidence>
<name>A0ABS7DM09_9FIRM</name>
<accession>A0ABS7DM09</accession>
<evidence type="ECO:0000259" key="5">
    <source>
        <dbReference type="PROSITE" id="PS50893"/>
    </source>
</evidence>
<keyword evidence="1" id="KW-0813">Transport</keyword>
<evidence type="ECO:0000256" key="1">
    <source>
        <dbReference type="ARBA" id="ARBA00022448"/>
    </source>
</evidence>
<dbReference type="EMBL" id="JAGFNZ010000002">
    <property type="protein sequence ID" value="MBW7572144.1"/>
    <property type="molecule type" value="Genomic_DNA"/>
</dbReference>
<keyword evidence="4 6" id="KW-0067">ATP-binding</keyword>
<dbReference type="InterPro" id="IPR027417">
    <property type="entry name" value="P-loop_NTPase"/>
</dbReference>
<sequence>MKNEILRLERVTVIRDEVTLLDNFNLHIFQGEIMGLVCINANGKEPLIQLISQNVPIHYGRVYFNEVLVNNYQHSPLTMNKVAVIEQKSRLIEDLSVADNVFVLRRGFRKYVISPRVLNEQFRQFAEEIDADIDGNDLVAHLSSYQKCVVELLRAVIMGAKLIVIMDISNCIGAADLVKFHELLRYYCRKGFSFLYICNHHEEAFKICTRMSLMKDGKILRVFGRNEFQNDNLVPYYIGEFSDLAAPEAGGQGKEKILAFRNVCTDNLKNMTFSVDRGECTVLFDMDNTVLSDILQIMNGKLHPYSGAVFLEDAVFTQEAAQHALEGSVAFIGEDPIRTMLFKEMSYLENLCFLLDQKRNGVRLSKRIVRSIAREYEPLIGPEIYETDITNLKIQSLYDLIYYRIQLFHPKIVFCVQPFAGADMYLRRHLIELINRLKQKGITVIFLSVNIADSLVVADKLILLEKGRFSSEYLRSEFHVFQSEAITLEELFK</sequence>
<dbReference type="Proteomes" id="UP000719942">
    <property type="component" value="Unassembled WGS sequence"/>
</dbReference>
<reference evidence="6 7" key="1">
    <citation type="submission" date="2021-03" db="EMBL/GenBank/DDBJ databases">
        <title>Caproiciproducens sp. nov. isolated from feces of cow.</title>
        <authorList>
            <person name="Choi J.-Y."/>
        </authorList>
    </citation>
    <scope>NUCLEOTIDE SEQUENCE [LARGE SCALE GENOMIC DNA]</scope>
    <source>
        <strain evidence="6 7">AGMB10547</strain>
    </source>
</reference>
<dbReference type="InterPro" id="IPR050107">
    <property type="entry name" value="ABC_carbohydrate_import_ATPase"/>
</dbReference>
<keyword evidence="7" id="KW-1185">Reference proteome</keyword>